<accession>A0A103XXQ9</accession>
<evidence type="ECO:0000313" key="2">
    <source>
        <dbReference type="Proteomes" id="UP000243975"/>
    </source>
</evidence>
<sequence>MRLRRKSLQPKSAEEPSDVPALLIECQHVAVLSPAPFEANERRTLSVNKNFHLERVTELSTEWFRFWNSISSWGFRLEVQVQGRVIEGAQTFRDETPAQGPQFSLGGRTYKDATYLGSWNKGLSTSPPRRAVALLFCMPTERDLHKFPFLSLL</sequence>
<dbReference type="Proteomes" id="UP000243975">
    <property type="component" value="Unassembled WGS sequence"/>
</dbReference>
<dbReference type="AlphaFoldDB" id="A0A103XXQ9"/>
<reference evidence="1 2" key="1">
    <citation type="journal article" date="2016" name="Sci. Rep.">
        <title>The genome sequence of the outbreeding globe artichoke constructed de novo incorporating a phase-aware low-pass sequencing strategy of F1 progeny.</title>
        <authorList>
            <person name="Scaglione D."/>
            <person name="Reyes-Chin-Wo S."/>
            <person name="Acquadro A."/>
            <person name="Froenicke L."/>
            <person name="Portis E."/>
            <person name="Beitel C."/>
            <person name="Tirone M."/>
            <person name="Mauro R."/>
            <person name="Lo Monaco A."/>
            <person name="Mauromicale G."/>
            <person name="Faccioli P."/>
            <person name="Cattivelli L."/>
            <person name="Rieseberg L."/>
            <person name="Michelmore R."/>
            <person name="Lanteri S."/>
        </authorList>
    </citation>
    <scope>NUCLEOTIDE SEQUENCE [LARGE SCALE GENOMIC DNA]</scope>
    <source>
        <strain evidence="1">2C</strain>
    </source>
</reference>
<dbReference type="EMBL" id="LEKV01003694">
    <property type="protein sequence ID" value="KVH98788.1"/>
    <property type="molecule type" value="Genomic_DNA"/>
</dbReference>
<dbReference type="Gramene" id="KVH98788">
    <property type="protein sequence ID" value="KVH98788"/>
    <property type="gene ID" value="Ccrd_022984"/>
</dbReference>
<feature type="non-terminal residue" evidence="1">
    <location>
        <position position="1"/>
    </location>
</feature>
<proteinExistence type="predicted"/>
<name>A0A103XXQ9_CYNCS</name>
<gene>
    <name evidence="1" type="ORF">Ccrd_022984</name>
</gene>
<comment type="caution">
    <text evidence="1">The sequence shown here is derived from an EMBL/GenBank/DDBJ whole genome shotgun (WGS) entry which is preliminary data.</text>
</comment>
<protein>
    <submittedName>
        <fullName evidence="1">Uncharacterized protein</fullName>
    </submittedName>
</protein>
<organism evidence="1 2">
    <name type="scientific">Cynara cardunculus var. scolymus</name>
    <name type="common">Globe artichoke</name>
    <name type="synonym">Cynara scolymus</name>
    <dbReference type="NCBI Taxonomy" id="59895"/>
    <lineage>
        <taxon>Eukaryota</taxon>
        <taxon>Viridiplantae</taxon>
        <taxon>Streptophyta</taxon>
        <taxon>Embryophyta</taxon>
        <taxon>Tracheophyta</taxon>
        <taxon>Spermatophyta</taxon>
        <taxon>Magnoliopsida</taxon>
        <taxon>eudicotyledons</taxon>
        <taxon>Gunneridae</taxon>
        <taxon>Pentapetalae</taxon>
        <taxon>asterids</taxon>
        <taxon>campanulids</taxon>
        <taxon>Asterales</taxon>
        <taxon>Asteraceae</taxon>
        <taxon>Carduoideae</taxon>
        <taxon>Cardueae</taxon>
        <taxon>Carduinae</taxon>
        <taxon>Cynara</taxon>
    </lineage>
</organism>
<keyword evidence="2" id="KW-1185">Reference proteome</keyword>
<evidence type="ECO:0000313" key="1">
    <source>
        <dbReference type="EMBL" id="KVH98788.1"/>
    </source>
</evidence>